<keyword evidence="1" id="KW-0812">Transmembrane</keyword>
<dbReference type="KEGG" id="ggr:HKW67_22105"/>
<dbReference type="EMBL" id="CP053085">
    <property type="protein sequence ID" value="QJR38029.1"/>
    <property type="molecule type" value="Genomic_DNA"/>
</dbReference>
<feature type="transmembrane region" description="Helical" evidence="1">
    <location>
        <begin position="93"/>
        <end position="110"/>
    </location>
</feature>
<reference evidence="2 3" key="1">
    <citation type="submission" date="2020-05" db="EMBL/GenBank/DDBJ databases">
        <title>Complete genome sequence of Gemmatimonas greenlandica TET16.</title>
        <authorList>
            <person name="Zeng Y."/>
        </authorList>
    </citation>
    <scope>NUCLEOTIDE SEQUENCE [LARGE SCALE GENOMIC DNA]</scope>
    <source>
        <strain evidence="2 3">TET16</strain>
    </source>
</reference>
<feature type="transmembrane region" description="Helical" evidence="1">
    <location>
        <begin position="6"/>
        <end position="27"/>
    </location>
</feature>
<evidence type="ECO:0000313" key="3">
    <source>
        <dbReference type="Proteomes" id="UP000500938"/>
    </source>
</evidence>
<dbReference type="Proteomes" id="UP000500938">
    <property type="component" value="Chromosome"/>
</dbReference>
<evidence type="ECO:0000313" key="2">
    <source>
        <dbReference type="EMBL" id="QJR38029.1"/>
    </source>
</evidence>
<feature type="transmembrane region" description="Helical" evidence="1">
    <location>
        <begin position="181"/>
        <end position="201"/>
    </location>
</feature>
<keyword evidence="1" id="KW-0472">Membrane</keyword>
<feature type="transmembrane region" description="Helical" evidence="1">
    <location>
        <begin position="151"/>
        <end position="169"/>
    </location>
</feature>
<accession>A0A6M4IWF5</accession>
<feature type="transmembrane region" description="Helical" evidence="1">
    <location>
        <begin position="63"/>
        <end position="86"/>
    </location>
</feature>
<dbReference type="RefSeq" id="WP_171227465.1">
    <property type="nucleotide sequence ID" value="NZ_CP053085.1"/>
</dbReference>
<organism evidence="2 3">
    <name type="scientific">Gemmatimonas groenlandica</name>
    <dbReference type="NCBI Taxonomy" id="2732249"/>
    <lineage>
        <taxon>Bacteria</taxon>
        <taxon>Pseudomonadati</taxon>
        <taxon>Gemmatimonadota</taxon>
        <taxon>Gemmatimonadia</taxon>
        <taxon>Gemmatimonadales</taxon>
        <taxon>Gemmatimonadaceae</taxon>
        <taxon>Gemmatimonas</taxon>
    </lineage>
</organism>
<evidence type="ECO:0000256" key="1">
    <source>
        <dbReference type="SAM" id="Phobius"/>
    </source>
</evidence>
<keyword evidence="3" id="KW-1185">Reference proteome</keyword>
<proteinExistence type="predicted"/>
<gene>
    <name evidence="2" type="ORF">HKW67_22105</name>
</gene>
<sequence length="284" mass="30983">MWRDGLFRSGVPTMIAGICFLALAYVGMVRRERLAVYWASAWALLVARYVWSSVWGIPYPTPWIGSVAAMMRVGFAMTILAGTFALRGDRFRVWLIPVVAIGVALGTELLGSMMRSGDQNRLNLGVMLFLLLIAAWRLATANPLPRFERAAASIALAVYGLASFTASQLPDGGAALGRVTMLAWASQLLVGLSILATFFRLSYDAELAARRTVEQRLTQALSGFVHICMHCKAVRDQPEAQWQKLETFVAERTQAVLSHGLCDECAESYFPDETSGRSAAVAGA</sequence>
<keyword evidence="1" id="KW-1133">Transmembrane helix</keyword>
<dbReference type="AlphaFoldDB" id="A0A6M4IWF5"/>
<name>A0A6M4IWF5_9BACT</name>
<feature type="transmembrane region" description="Helical" evidence="1">
    <location>
        <begin position="122"/>
        <end position="139"/>
    </location>
</feature>
<protein>
    <submittedName>
        <fullName evidence="2">Uncharacterized protein</fullName>
    </submittedName>
</protein>
<feature type="transmembrane region" description="Helical" evidence="1">
    <location>
        <begin position="34"/>
        <end position="51"/>
    </location>
</feature>